<protein>
    <recommendedName>
        <fullName evidence="10">Cytochrome P450</fullName>
    </recommendedName>
</protein>
<dbReference type="AlphaFoldDB" id="A0A1V6RGE8"/>
<keyword evidence="6" id="KW-0503">Monooxygenase</keyword>
<keyword evidence="4 5" id="KW-0408">Iron</keyword>
<dbReference type="Proteomes" id="UP000191518">
    <property type="component" value="Unassembled WGS sequence"/>
</dbReference>
<evidence type="ECO:0000313" key="8">
    <source>
        <dbReference type="EMBL" id="OQE00578.1"/>
    </source>
</evidence>
<evidence type="ECO:0000256" key="2">
    <source>
        <dbReference type="ARBA" id="ARBA00022723"/>
    </source>
</evidence>
<dbReference type="InterPro" id="IPR001128">
    <property type="entry name" value="Cyt_P450"/>
</dbReference>
<dbReference type="PROSITE" id="PS00086">
    <property type="entry name" value="CYTOCHROME_P450"/>
    <property type="match status" value="1"/>
</dbReference>
<dbReference type="Gene3D" id="1.10.630.10">
    <property type="entry name" value="Cytochrome P450"/>
    <property type="match status" value="1"/>
</dbReference>
<dbReference type="GO" id="GO:0016705">
    <property type="term" value="F:oxidoreductase activity, acting on paired donors, with incorporation or reduction of molecular oxygen"/>
    <property type="evidence" value="ECO:0007669"/>
    <property type="project" value="InterPro"/>
</dbReference>
<dbReference type="SUPFAM" id="SSF48264">
    <property type="entry name" value="Cytochrome P450"/>
    <property type="match status" value="1"/>
</dbReference>
<dbReference type="Pfam" id="PF00067">
    <property type="entry name" value="p450"/>
    <property type="match status" value="1"/>
</dbReference>
<evidence type="ECO:0000256" key="5">
    <source>
        <dbReference type="PIRSR" id="PIRSR602401-1"/>
    </source>
</evidence>
<dbReference type="GO" id="GO:0004497">
    <property type="term" value="F:monooxygenase activity"/>
    <property type="evidence" value="ECO:0007669"/>
    <property type="project" value="UniProtKB-KW"/>
</dbReference>
<dbReference type="InterPro" id="IPR036396">
    <property type="entry name" value="Cyt_P450_sf"/>
</dbReference>
<dbReference type="CDD" id="cd11060">
    <property type="entry name" value="CYP57A1-like"/>
    <property type="match status" value="1"/>
</dbReference>
<sequence>MISLLELIAKLTLFVALLFASRFLWNYLRSPLKTFPGPSLASFTNIWRMRNVSKGSCHVTHSELHRRYGPAVRMGPNILSLSDPNLISLVYNTKNPWLKSDMYNVSDIVIGGVRLKNLFSNQNESWHSTYIRPVKNLYSMSKVQDVENNIDITIKLLVDKLRARFVGLGKNCEMSDWINFFAWDTMSQVTFSQDLGILEAGSDHKGFLRKSTKTLDYFAAICQIPLLDNLFDKNPIKRIGPPTSLWATIFSLEQLHKRYQEGNRDGDFLSKFLQVKKKNPELVDDNILVLWLLSNVLAGSDSTASTMCAAIYHVLKNPAVGKRLCEELRTANLSFPVQWKEIQGLKYLEAVMREAMRINPGVGLMIERIVPKDGLTLPDGRFVSEGTTVGMNPWVINRNEGVFGAKTQEFIPERWLQTPGEPEEKFQARFSKMKSTDFTFGAGSRACLGRYLSQLESFKLIATLFNTFDMKLPSGDHEWQLTNSWFIRQKNIPVCLEERAYTL</sequence>
<keyword evidence="9" id="KW-1185">Reference proteome</keyword>
<name>A0A1V6RGE8_9EURO</name>
<evidence type="ECO:0008006" key="10">
    <source>
        <dbReference type="Google" id="ProtNLM"/>
    </source>
</evidence>
<evidence type="ECO:0000256" key="1">
    <source>
        <dbReference type="ARBA" id="ARBA00001971"/>
    </source>
</evidence>
<keyword evidence="7" id="KW-0472">Membrane</keyword>
<dbReference type="PRINTS" id="PR00385">
    <property type="entry name" value="P450"/>
</dbReference>
<comment type="caution">
    <text evidence="8">The sequence shown here is derived from an EMBL/GenBank/DDBJ whole genome shotgun (WGS) entry which is preliminary data.</text>
</comment>
<keyword evidence="7" id="KW-0812">Transmembrane</keyword>
<comment type="cofactor">
    <cofactor evidence="1 5">
        <name>heme</name>
        <dbReference type="ChEBI" id="CHEBI:30413"/>
    </cofactor>
</comment>
<keyword evidence="2 5" id="KW-0479">Metal-binding</keyword>
<dbReference type="GO" id="GO:0020037">
    <property type="term" value="F:heme binding"/>
    <property type="evidence" value="ECO:0007669"/>
    <property type="project" value="InterPro"/>
</dbReference>
<organism evidence="8 9">
    <name type="scientific">Penicillium vulpinum</name>
    <dbReference type="NCBI Taxonomy" id="29845"/>
    <lineage>
        <taxon>Eukaryota</taxon>
        <taxon>Fungi</taxon>
        <taxon>Dikarya</taxon>
        <taxon>Ascomycota</taxon>
        <taxon>Pezizomycotina</taxon>
        <taxon>Eurotiomycetes</taxon>
        <taxon>Eurotiomycetidae</taxon>
        <taxon>Eurotiales</taxon>
        <taxon>Aspergillaceae</taxon>
        <taxon>Penicillium</taxon>
    </lineage>
</organism>
<feature type="transmembrane region" description="Helical" evidence="7">
    <location>
        <begin position="7"/>
        <end position="25"/>
    </location>
</feature>
<comment type="similarity">
    <text evidence="6">Belongs to the cytochrome P450 family.</text>
</comment>
<dbReference type="PANTHER" id="PTHR24305">
    <property type="entry name" value="CYTOCHROME P450"/>
    <property type="match status" value="1"/>
</dbReference>
<dbReference type="EMBL" id="MDYP01000049">
    <property type="protein sequence ID" value="OQE00578.1"/>
    <property type="molecule type" value="Genomic_DNA"/>
</dbReference>
<evidence type="ECO:0000256" key="7">
    <source>
        <dbReference type="SAM" id="Phobius"/>
    </source>
</evidence>
<dbReference type="PRINTS" id="PR00463">
    <property type="entry name" value="EP450I"/>
</dbReference>
<dbReference type="GO" id="GO:0043386">
    <property type="term" value="P:mycotoxin biosynthetic process"/>
    <property type="evidence" value="ECO:0007669"/>
    <property type="project" value="UniProtKB-ARBA"/>
</dbReference>
<reference evidence="9" key="1">
    <citation type="journal article" date="2017" name="Nat. Microbiol.">
        <title>Global analysis of biosynthetic gene clusters reveals vast potential of secondary metabolite production in Penicillium species.</title>
        <authorList>
            <person name="Nielsen J.C."/>
            <person name="Grijseels S."/>
            <person name="Prigent S."/>
            <person name="Ji B."/>
            <person name="Dainat J."/>
            <person name="Nielsen K.F."/>
            <person name="Frisvad J.C."/>
            <person name="Workman M."/>
            <person name="Nielsen J."/>
        </authorList>
    </citation>
    <scope>NUCLEOTIDE SEQUENCE [LARGE SCALE GENOMIC DNA]</scope>
    <source>
        <strain evidence="9">IBT 29486</strain>
    </source>
</reference>
<keyword evidence="7" id="KW-1133">Transmembrane helix</keyword>
<evidence type="ECO:0000313" key="9">
    <source>
        <dbReference type="Proteomes" id="UP000191518"/>
    </source>
</evidence>
<keyword evidence="5 6" id="KW-0349">Heme</keyword>
<evidence type="ECO:0000256" key="4">
    <source>
        <dbReference type="ARBA" id="ARBA00023004"/>
    </source>
</evidence>
<dbReference type="GO" id="GO:0005506">
    <property type="term" value="F:iron ion binding"/>
    <property type="evidence" value="ECO:0007669"/>
    <property type="project" value="InterPro"/>
</dbReference>
<proteinExistence type="inferred from homology"/>
<dbReference type="InterPro" id="IPR050121">
    <property type="entry name" value="Cytochrome_P450_monoxygenase"/>
</dbReference>
<dbReference type="STRING" id="29845.A0A1V6RGE8"/>
<keyword evidence="3 6" id="KW-0560">Oxidoreductase</keyword>
<evidence type="ECO:0000256" key="3">
    <source>
        <dbReference type="ARBA" id="ARBA00023002"/>
    </source>
</evidence>
<accession>A0A1V6RGE8</accession>
<dbReference type="InterPro" id="IPR017972">
    <property type="entry name" value="Cyt_P450_CS"/>
</dbReference>
<dbReference type="PANTHER" id="PTHR24305:SF180">
    <property type="entry name" value="P450, PUTATIVE (EUROFUNG)-RELATED"/>
    <property type="match status" value="1"/>
</dbReference>
<feature type="binding site" description="axial binding residue" evidence="5">
    <location>
        <position position="447"/>
    </location>
    <ligand>
        <name>heme</name>
        <dbReference type="ChEBI" id="CHEBI:30413"/>
    </ligand>
    <ligandPart>
        <name>Fe</name>
        <dbReference type="ChEBI" id="CHEBI:18248"/>
    </ligandPart>
</feature>
<dbReference type="OrthoDB" id="3934656at2759"/>
<gene>
    <name evidence="8" type="ORF">PENVUL_c049G07926</name>
</gene>
<evidence type="ECO:0000256" key="6">
    <source>
        <dbReference type="RuleBase" id="RU000461"/>
    </source>
</evidence>
<dbReference type="InterPro" id="IPR002401">
    <property type="entry name" value="Cyt_P450_E_grp-I"/>
</dbReference>